<evidence type="ECO:0000256" key="1">
    <source>
        <dbReference type="ARBA" id="ARBA00004141"/>
    </source>
</evidence>
<evidence type="ECO:0000256" key="2">
    <source>
        <dbReference type="ARBA" id="ARBA00009565"/>
    </source>
</evidence>
<name>A0ABP0AGC9_PIPNA</name>
<dbReference type="PANTHER" id="PTHR23320">
    <property type="entry name" value="MEMBRANE-SPANNING 4-DOMAINS SUBFAMILY A MS4A -RELATED"/>
    <property type="match status" value="1"/>
</dbReference>
<feature type="transmembrane region" description="Helical" evidence="7">
    <location>
        <begin position="93"/>
        <end position="114"/>
    </location>
</feature>
<comment type="subcellular location">
    <subcellularLocation>
        <location evidence="1">Membrane</location>
        <topology evidence="1">Multi-pass membrane protein</topology>
    </subcellularLocation>
</comment>
<feature type="compositionally biased region" description="Low complexity" evidence="6">
    <location>
        <begin position="1"/>
        <end position="14"/>
    </location>
</feature>
<dbReference type="Pfam" id="PF04103">
    <property type="entry name" value="CD20"/>
    <property type="match status" value="1"/>
</dbReference>
<dbReference type="InterPro" id="IPR030417">
    <property type="entry name" value="MS4A"/>
</dbReference>
<evidence type="ECO:0000256" key="7">
    <source>
        <dbReference type="SAM" id="Phobius"/>
    </source>
</evidence>
<feature type="region of interest" description="Disordered" evidence="6">
    <location>
        <begin position="246"/>
        <end position="291"/>
    </location>
</feature>
<keyword evidence="4 7" id="KW-1133">Transmembrane helix</keyword>
<reference evidence="8" key="1">
    <citation type="submission" date="2023-12" db="EMBL/GenBank/DDBJ databases">
        <authorList>
            <person name="Brown T."/>
        </authorList>
    </citation>
    <scope>NUCLEOTIDE SEQUENCE</scope>
</reference>
<feature type="region of interest" description="Disordered" evidence="6">
    <location>
        <begin position="1"/>
        <end position="39"/>
    </location>
</feature>
<evidence type="ECO:0000256" key="4">
    <source>
        <dbReference type="ARBA" id="ARBA00022989"/>
    </source>
</evidence>
<evidence type="ECO:0000256" key="5">
    <source>
        <dbReference type="ARBA" id="ARBA00023136"/>
    </source>
</evidence>
<comment type="similarity">
    <text evidence="2">Belongs to the MS4A family.</text>
</comment>
<sequence>MAAEAPRVAAAVPGSGAGGLEPGQALDPTQPGQPSPSPKATELCQLAPHWNQRGILLTLGASHIAVGVLHAVLGGSLAFSVKNLHLVTLKSWYPFWGPASFLLSGILAVAVAEVSKTSLRALCLIANLLSFLCGLAGLWILAKDIFLEKPNPGGPPIWRPYPNSTVHIQRLQQVLFSLTWLELLLPGVTAIFSAVDDESAEQAGRREGLREGHSPAVCGDSGFLVQSDDLPPVPAVELVIRELPPSYEEVTGGGTREGRSSREEAWAQQQQQQQQSHRVLPQGNPRGQRAVWRTGWPVLVAEVIGGPISSGTEGPPGPHPSHTPASGWSGHS</sequence>
<evidence type="ECO:0000256" key="6">
    <source>
        <dbReference type="SAM" id="MobiDB-lite"/>
    </source>
</evidence>
<feature type="transmembrane region" description="Helical" evidence="7">
    <location>
        <begin position="121"/>
        <end position="142"/>
    </location>
</feature>
<evidence type="ECO:0000256" key="3">
    <source>
        <dbReference type="ARBA" id="ARBA00022692"/>
    </source>
</evidence>
<evidence type="ECO:0000313" key="8">
    <source>
        <dbReference type="EMBL" id="CAK6449569.1"/>
    </source>
</evidence>
<gene>
    <name evidence="8" type="ORF">MPIPNATIZW_LOCUS17875</name>
</gene>
<feature type="region of interest" description="Disordered" evidence="6">
    <location>
        <begin position="305"/>
        <end position="332"/>
    </location>
</feature>
<feature type="compositionally biased region" description="Basic and acidic residues" evidence="6">
    <location>
        <begin position="256"/>
        <end position="265"/>
    </location>
</feature>
<evidence type="ECO:0000313" key="9">
    <source>
        <dbReference type="Proteomes" id="UP001314169"/>
    </source>
</evidence>
<dbReference type="Proteomes" id="UP001314169">
    <property type="component" value="Chromosome 9"/>
</dbReference>
<evidence type="ECO:0008006" key="10">
    <source>
        <dbReference type="Google" id="ProtNLM"/>
    </source>
</evidence>
<keyword evidence="5 7" id="KW-0472">Membrane</keyword>
<feature type="transmembrane region" description="Helical" evidence="7">
    <location>
        <begin position="55"/>
        <end position="81"/>
    </location>
</feature>
<dbReference type="PANTHER" id="PTHR23320:SF5">
    <property type="entry name" value="MEMBRANE-SPANNING 4-DOMAINS SUBFAMILY A MEMBER 10"/>
    <property type="match status" value="1"/>
</dbReference>
<organism evidence="8 9">
    <name type="scientific">Pipistrellus nathusii</name>
    <name type="common">Nathusius' pipistrelle</name>
    <dbReference type="NCBI Taxonomy" id="59473"/>
    <lineage>
        <taxon>Eukaryota</taxon>
        <taxon>Metazoa</taxon>
        <taxon>Chordata</taxon>
        <taxon>Craniata</taxon>
        <taxon>Vertebrata</taxon>
        <taxon>Euteleostomi</taxon>
        <taxon>Mammalia</taxon>
        <taxon>Eutheria</taxon>
        <taxon>Laurasiatheria</taxon>
        <taxon>Chiroptera</taxon>
        <taxon>Yangochiroptera</taxon>
        <taxon>Vespertilionidae</taxon>
        <taxon>Pipistrellus</taxon>
    </lineage>
</organism>
<keyword evidence="3 7" id="KW-0812">Transmembrane</keyword>
<proteinExistence type="inferred from homology"/>
<feature type="compositionally biased region" description="Polar residues" evidence="6">
    <location>
        <begin position="323"/>
        <end position="332"/>
    </location>
</feature>
<keyword evidence="9" id="KW-1185">Reference proteome</keyword>
<dbReference type="EMBL" id="OY882866">
    <property type="protein sequence ID" value="CAK6449569.1"/>
    <property type="molecule type" value="Genomic_DNA"/>
</dbReference>
<protein>
    <recommendedName>
        <fullName evidence="10">Membrane-spanning 4-domains subfamily A member 10</fullName>
    </recommendedName>
</protein>
<dbReference type="InterPro" id="IPR007237">
    <property type="entry name" value="CD20-like"/>
</dbReference>
<accession>A0ABP0AGC9</accession>